<name>A0AAE3EKV1_9FLAO</name>
<gene>
    <name evidence="2" type="ORF">L3X37_02160</name>
</gene>
<organism evidence="2 3">
    <name type="scientific">Wocania arenilitoris</name>
    <dbReference type="NCBI Taxonomy" id="2044858"/>
    <lineage>
        <taxon>Bacteria</taxon>
        <taxon>Pseudomonadati</taxon>
        <taxon>Bacteroidota</taxon>
        <taxon>Flavobacteriia</taxon>
        <taxon>Flavobacteriales</taxon>
        <taxon>Flavobacteriaceae</taxon>
        <taxon>Wocania</taxon>
    </lineage>
</organism>
<protein>
    <submittedName>
        <fullName evidence="2">Type II toxin-antitoxin system RelE/ParE family toxin</fullName>
    </submittedName>
</protein>
<reference evidence="2" key="1">
    <citation type="submission" date="2022-01" db="EMBL/GenBank/DDBJ databases">
        <title>Draft genome sequence of Sabulilitoribacter arenilitoris KCTC 52401.</title>
        <authorList>
            <person name="Oh J.-S."/>
        </authorList>
    </citation>
    <scope>NUCLEOTIDE SEQUENCE</scope>
    <source>
        <strain evidence="2">HMF6543</strain>
    </source>
</reference>
<evidence type="ECO:0000313" key="2">
    <source>
        <dbReference type="EMBL" id="MCF7567170.1"/>
    </source>
</evidence>
<keyword evidence="3" id="KW-1185">Reference proteome</keyword>
<dbReference type="Pfam" id="PF05016">
    <property type="entry name" value="ParE_toxin"/>
    <property type="match status" value="1"/>
</dbReference>
<sequence length="87" mass="10460">MNYEITDVAQKELDKAICYFKLIDKSEEFLNDLMAQLDLIIKMPLAFQLRYRQVRIITLSQFNYSIHYSIYDGTIFILRIINQNQDF</sequence>
<evidence type="ECO:0000256" key="1">
    <source>
        <dbReference type="ARBA" id="ARBA00022649"/>
    </source>
</evidence>
<keyword evidence="1" id="KW-1277">Toxin-antitoxin system</keyword>
<dbReference type="InterPro" id="IPR035093">
    <property type="entry name" value="RelE/ParE_toxin_dom_sf"/>
</dbReference>
<dbReference type="Proteomes" id="UP001199795">
    <property type="component" value="Unassembled WGS sequence"/>
</dbReference>
<proteinExistence type="predicted"/>
<dbReference type="AlphaFoldDB" id="A0AAE3EKV1"/>
<dbReference type="InterPro" id="IPR007712">
    <property type="entry name" value="RelE/ParE_toxin"/>
</dbReference>
<comment type="caution">
    <text evidence="2">The sequence shown here is derived from an EMBL/GenBank/DDBJ whole genome shotgun (WGS) entry which is preliminary data.</text>
</comment>
<dbReference type="EMBL" id="JAKKDU010000002">
    <property type="protein sequence ID" value="MCF7567170.1"/>
    <property type="molecule type" value="Genomic_DNA"/>
</dbReference>
<evidence type="ECO:0000313" key="3">
    <source>
        <dbReference type="Proteomes" id="UP001199795"/>
    </source>
</evidence>
<dbReference type="Gene3D" id="3.30.2310.20">
    <property type="entry name" value="RelE-like"/>
    <property type="match status" value="1"/>
</dbReference>
<accession>A0AAE3EKV1</accession>